<evidence type="ECO:0000256" key="1">
    <source>
        <dbReference type="ARBA" id="ARBA00005187"/>
    </source>
</evidence>
<evidence type="ECO:0000313" key="10">
    <source>
        <dbReference type="EMBL" id="NHO64679.1"/>
    </source>
</evidence>
<dbReference type="InterPro" id="IPR051786">
    <property type="entry name" value="ASN_synthetase/amidase"/>
</dbReference>
<evidence type="ECO:0000259" key="9">
    <source>
        <dbReference type="Pfam" id="PF13537"/>
    </source>
</evidence>
<dbReference type="EC" id="6.3.5.4" evidence="3"/>
<dbReference type="PANTHER" id="PTHR43284:SF1">
    <property type="entry name" value="ASPARAGINE SYNTHETASE"/>
    <property type="match status" value="1"/>
</dbReference>
<dbReference type="PIRSF" id="PIRSF001589">
    <property type="entry name" value="Asn_synthetase_glu-h"/>
    <property type="match status" value="1"/>
</dbReference>
<feature type="domain" description="Asparagine synthetase" evidence="8">
    <location>
        <begin position="187"/>
        <end position="565"/>
    </location>
</feature>
<feature type="site" description="Important for beta-aspartyl-AMP intermediate formation" evidence="7">
    <location>
        <position position="307"/>
    </location>
</feature>
<dbReference type="InterPro" id="IPR001962">
    <property type="entry name" value="Asn_synthase"/>
</dbReference>
<feature type="domain" description="Glutamine amidotransferase type-2" evidence="9">
    <location>
        <begin position="27"/>
        <end position="101"/>
    </location>
</feature>
<dbReference type="Gene3D" id="3.60.20.10">
    <property type="entry name" value="Glutamine Phosphoribosylpyrophosphate, subunit 1, domain 1"/>
    <property type="match status" value="1"/>
</dbReference>
<evidence type="ECO:0000259" key="8">
    <source>
        <dbReference type="Pfam" id="PF00733"/>
    </source>
</evidence>
<evidence type="ECO:0000256" key="6">
    <source>
        <dbReference type="ARBA" id="ARBA00048741"/>
    </source>
</evidence>
<keyword evidence="4" id="KW-0547">Nucleotide-binding</keyword>
<evidence type="ECO:0000256" key="7">
    <source>
        <dbReference type="PIRSR" id="PIRSR001589-3"/>
    </source>
</evidence>
<name>A0A9E5JQL4_9GAMM</name>
<dbReference type="Pfam" id="PF13537">
    <property type="entry name" value="GATase_7"/>
    <property type="match status" value="1"/>
</dbReference>
<dbReference type="Proteomes" id="UP000787472">
    <property type="component" value="Unassembled WGS sequence"/>
</dbReference>
<comment type="pathway">
    <text evidence="1">Amino-acid biosynthesis; L-asparagine biosynthesis; L-asparagine from L-aspartate (L-Gln route): step 1/1.</text>
</comment>
<dbReference type="InterPro" id="IPR006426">
    <property type="entry name" value="Asn_synth_AEB"/>
</dbReference>
<proteinExistence type="inferred from homology"/>
<comment type="similarity">
    <text evidence="2">Belongs to the asparagine synthetase family.</text>
</comment>
<dbReference type="GO" id="GO:0005524">
    <property type="term" value="F:ATP binding"/>
    <property type="evidence" value="ECO:0007669"/>
    <property type="project" value="UniProtKB-KW"/>
</dbReference>
<evidence type="ECO:0000256" key="3">
    <source>
        <dbReference type="ARBA" id="ARBA00012737"/>
    </source>
</evidence>
<keyword evidence="11" id="KW-1185">Reference proteome</keyword>
<dbReference type="PANTHER" id="PTHR43284">
    <property type="entry name" value="ASPARAGINE SYNTHETASE (GLUTAMINE-HYDROLYZING)"/>
    <property type="match status" value="1"/>
</dbReference>
<comment type="catalytic activity">
    <reaction evidence="6">
        <text>L-aspartate + L-glutamine + ATP + H2O = L-asparagine + L-glutamate + AMP + diphosphate + H(+)</text>
        <dbReference type="Rhea" id="RHEA:12228"/>
        <dbReference type="ChEBI" id="CHEBI:15377"/>
        <dbReference type="ChEBI" id="CHEBI:15378"/>
        <dbReference type="ChEBI" id="CHEBI:29985"/>
        <dbReference type="ChEBI" id="CHEBI:29991"/>
        <dbReference type="ChEBI" id="CHEBI:30616"/>
        <dbReference type="ChEBI" id="CHEBI:33019"/>
        <dbReference type="ChEBI" id="CHEBI:58048"/>
        <dbReference type="ChEBI" id="CHEBI:58359"/>
        <dbReference type="ChEBI" id="CHEBI:456215"/>
        <dbReference type="EC" id="6.3.5.4"/>
    </reaction>
</comment>
<dbReference type="InterPro" id="IPR017932">
    <property type="entry name" value="GATase_2_dom"/>
</dbReference>
<comment type="caution">
    <text evidence="10">The sequence shown here is derived from an EMBL/GenBank/DDBJ whole genome shotgun (WGS) entry which is preliminary data.</text>
</comment>
<dbReference type="GO" id="GO:0005829">
    <property type="term" value="C:cytosol"/>
    <property type="evidence" value="ECO:0007669"/>
    <property type="project" value="TreeGrafter"/>
</dbReference>
<organism evidence="10 11">
    <name type="scientific">Pseudomaricurvus hydrocarbonicus</name>
    <dbReference type="NCBI Taxonomy" id="1470433"/>
    <lineage>
        <taxon>Bacteria</taxon>
        <taxon>Pseudomonadati</taxon>
        <taxon>Pseudomonadota</taxon>
        <taxon>Gammaproteobacteria</taxon>
        <taxon>Cellvibrionales</taxon>
        <taxon>Cellvibrionaceae</taxon>
        <taxon>Pseudomaricurvus</taxon>
    </lineage>
</organism>
<dbReference type="GO" id="GO:0006529">
    <property type="term" value="P:asparagine biosynthetic process"/>
    <property type="evidence" value="ECO:0007669"/>
    <property type="project" value="InterPro"/>
</dbReference>
<keyword evidence="5" id="KW-0067">ATP-binding</keyword>
<evidence type="ECO:0000256" key="5">
    <source>
        <dbReference type="ARBA" id="ARBA00022840"/>
    </source>
</evidence>
<dbReference type="CDD" id="cd01991">
    <property type="entry name" value="Asn_synthase_B_C"/>
    <property type="match status" value="1"/>
</dbReference>
<protein>
    <recommendedName>
        <fullName evidence="3">asparagine synthase (glutamine-hydrolyzing)</fullName>
        <ecNumber evidence="3">6.3.5.4</ecNumber>
    </recommendedName>
</protein>
<dbReference type="EMBL" id="JAAONZ010000002">
    <property type="protein sequence ID" value="NHO64679.1"/>
    <property type="molecule type" value="Genomic_DNA"/>
</dbReference>
<dbReference type="SUPFAM" id="SSF56235">
    <property type="entry name" value="N-terminal nucleophile aminohydrolases (Ntn hydrolases)"/>
    <property type="match status" value="1"/>
</dbReference>
<dbReference type="Gene3D" id="3.40.50.620">
    <property type="entry name" value="HUPs"/>
    <property type="match status" value="1"/>
</dbReference>
<gene>
    <name evidence="10" type="ORF">G8770_03860</name>
</gene>
<dbReference type="Pfam" id="PF00733">
    <property type="entry name" value="Asn_synthase"/>
    <property type="match status" value="1"/>
</dbReference>
<dbReference type="InterPro" id="IPR029055">
    <property type="entry name" value="Ntn_hydrolases_N"/>
</dbReference>
<dbReference type="InterPro" id="IPR014729">
    <property type="entry name" value="Rossmann-like_a/b/a_fold"/>
</dbReference>
<accession>A0A9E5JQL4</accession>
<dbReference type="AlphaFoldDB" id="A0A9E5JQL4"/>
<sequence length="569" mass="64049">MICVNTTVALEQFNNEEYSLLLLGEPRQYAQKSKVDATWLIQQLSDNPSIESLYPRISGRFVIIIVNKRTETLHLFNDHLGSLPLYYTHSGNGFCISTSLQGAADGILQTQTSAPIGPELSHQAIFNYIYFHCIPAPLTIYENIYKLCPAELIQITPTELSSQGTLYRPSFVSHTPSAENLSQQCLETIEAAVAANLPEDRVGAFLSGGLDSSTVAGMLKKITGKAKTFSIGFNEKGYDETEFALITARHFDTDHSTHYLEPDYISDNFSLVATSFDEPFGNSSALAAYYCASEAKKSGITTLLAGDGGDEFFAGNSRYAKQKLFYPFEQSPGWLKQTLRSVFVNTPLTNAPLTRKVASYIKQADNPLPDRLQSYNFLHRFSAEEIFTESFLSGIDRELPLKQLRHRYSQADATSPVDRMLYLDWKFTLADNDLIKVSKMCELAGVTVNFPLIEKELVDFSCQIPSNIKLPGQKLRHFYKSTTAEFLAPETLAKSKHGFGLPFGRWMRSNPKLIDITEKSLAQIKSRDIFKPEFIDKIVRMQSEEHAAYYGELIWILTVLELWLRSREL</sequence>
<evidence type="ECO:0000313" key="11">
    <source>
        <dbReference type="Proteomes" id="UP000787472"/>
    </source>
</evidence>
<evidence type="ECO:0000256" key="2">
    <source>
        <dbReference type="ARBA" id="ARBA00005752"/>
    </source>
</evidence>
<evidence type="ECO:0000256" key="4">
    <source>
        <dbReference type="ARBA" id="ARBA00022741"/>
    </source>
</evidence>
<dbReference type="SUPFAM" id="SSF52402">
    <property type="entry name" value="Adenine nucleotide alpha hydrolases-like"/>
    <property type="match status" value="1"/>
</dbReference>
<dbReference type="GO" id="GO:0004066">
    <property type="term" value="F:asparagine synthase (glutamine-hydrolyzing) activity"/>
    <property type="evidence" value="ECO:0007669"/>
    <property type="project" value="UniProtKB-EC"/>
</dbReference>
<reference evidence="10" key="1">
    <citation type="submission" date="2020-03" db="EMBL/GenBank/DDBJ databases">
        <authorList>
            <person name="Guo F."/>
        </authorList>
    </citation>
    <scope>NUCLEOTIDE SEQUENCE</scope>
    <source>
        <strain evidence="10">JCM 30134</strain>
    </source>
</reference>